<evidence type="ECO:0000313" key="3">
    <source>
        <dbReference type="Proteomes" id="UP000024635"/>
    </source>
</evidence>
<organism evidence="2 3">
    <name type="scientific">Ancylostoma ceylanicum</name>
    <dbReference type="NCBI Taxonomy" id="53326"/>
    <lineage>
        <taxon>Eukaryota</taxon>
        <taxon>Metazoa</taxon>
        <taxon>Ecdysozoa</taxon>
        <taxon>Nematoda</taxon>
        <taxon>Chromadorea</taxon>
        <taxon>Rhabditida</taxon>
        <taxon>Rhabditina</taxon>
        <taxon>Rhabditomorpha</taxon>
        <taxon>Strongyloidea</taxon>
        <taxon>Ancylostomatidae</taxon>
        <taxon>Ancylostomatinae</taxon>
        <taxon>Ancylostoma</taxon>
    </lineage>
</organism>
<gene>
    <name evidence="2" type="primary">Acey_s0409.g933</name>
    <name evidence="2" type="ORF">Y032_0409g933</name>
</gene>
<reference evidence="3" key="1">
    <citation type="journal article" date="2015" name="Nat. Genet.">
        <title>The genome and transcriptome of the zoonotic hookworm Ancylostoma ceylanicum identify infection-specific gene families.</title>
        <authorList>
            <person name="Schwarz E.M."/>
            <person name="Hu Y."/>
            <person name="Antoshechkin I."/>
            <person name="Miller M.M."/>
            <person name="Sternberg P.W."/>
            <person name="Aroian R.V."/>
        </authorList>
    </citation>
    <scope>NUCLEOTIDE SEQUENCE</scope>
    <source>
        <strain evidence="3">HY135</strain>
    </source>
</reference>
<dbReference type="Proteomes" id="UP000024635">
    <property type="component" value="Unassembled WGS sequence"/>
</dbReference>
<evidence type="ECO:0000313" key="2">
    <source>
        <dbReference type="EMBL" id="EYC46056.1"/>
    </source>
</evidence>
<name>A0A016X2M1_9BILA</name>
<keyword evidence="3" id="KW-1185">Reference proteome</keyword>
<keyword evidence="1" id="KW-0472">Membrane</keyword>
<sequence>MLENVLDVEIIYGPVVGRRSGHRSLPNCSAGIHHFCIMMAFLLLVIVVSSVCYSLPHSKSYQKQNIYYDDDSDR</sequence>
<accession>A0A016X2M1</accession>
<evidence type="ECO:0000256" key="1">
    <source>
        <dbReference type="SAM" id="Phobius"/>
    </source>
</evidence>
<keyword evidence="1" id="KW-1133">Transmembrane helix</keyword>
<proteinExistence type="predicted"/>
<comment type="caution">
    <text evidence="2">The sequence shown here is derived from an EMBL/GenBank/DDBJ whole genome shotgun (WGS) entry which is preliminary data.</text>
</comment>
<dbReference type="EMBL" id="JARK01000009">
    <property type="protein sequence ID" value="EYC46056.1"/>
    <property type="molecule type" value="Genomic_DNA"/>
</dbReference>
<feature type="transmembrane region" description="Helical" evidence="1">
    <location>
        <begin position="32"/>
        <end position="55"/>
    </location>
</feature>
<keyword evidence="1" id="KW-0812">Transmembrane</keyword>
<dbReference type="AlphaFoldDB" id="A0A016X2M1"/>
<protein>
    <submittedName>
        <fullName evidence="2">Uncharacterized protein</fullName>
    </submittedName>
</protein>